<keyword evidence="4" id="KW-0732">Signal</keyword>
<dbReference type="SUPFAM" id="SSF49478">
    <property type="entry name" value="Cna protein B-type domain"/>
    <property type="match status" value="1"/>
</dbReference>
<proteinExistence type="predicted"/>
<evidence type="ECO:0000256" key="4">
    <source>
        <dbReference type="SAM" id="SignalP"/>
    </source>
</evidence>
<reference evidence="6 7" key="1">
    <citation type="submission" date="2018-06" db="EMBL/GenBank/DDBJ databases">
        <authorList>
            <consortium name="Pathogen Informatics"/>
            <person name="Doyle S."/>
        </authorList>
    </citation>
    <scope>NUCLEOTIDE SEQUENCE [LARGE SCALE GENOMIC DNA]</scope>
    <source>
        <strain evidence="6 7">NCTC11388</strain>
    </source>
</reference>
<feature type="domain" description="Outer membrane protein beta-barrel" evidence="5">
    <location>
        <begin position="453"/>
        <end position="767"/>
    </location>
</feature>
<evidence type="ECO:0000313" key="6">
    <source>
        <dbReference type="EMBL" id="SUJ06225.1"/>
    </source>
</evidence>
<feature type="chain" id="PRO_5016698999" description="Outer membrane protein beta-barrel domain-containing protein" evidence="4">
    <location>
        <begin position="24"/>
        <end position="921"/>
    </location>
</feature>
<dbReference type="InterPro" id="IPR041700">
    <property type="entry name" value="OMP_b-brl_3"/>
</dbReference>
<gene>
    <name evidence="6" type="ORF">NCTC11388_01637</name>
</gene>
<dbReference type="SUPFAM" id="SSF56935">
    <property type="entry name" value="Porins"/>
    <property type="match status" value="1"/>
</dbReference>
<dbReference type="InterPro" id="IPR036942">
    <property type="entry name" value="Beta-barrel_TonB_sf"/>
</dbReference>
<evidence type="ECO:0000259" key="5">
    <source>
        <dbReference type="Pfam" id="PF14905"/>
    </source>
</evidence>
<dbReference type="Pfam" id="PF14905">
    <property type="entry name" value="OMP_b-brl_3"/>
    <property type="match status" value="1"/>
</dbReference>
<dbReference type="GO" id="GO:0009279">
    <property type="term" value="C:cell outer membrane"/>
    <property type="evidence" value="ECO:0007669"/>
    <property type="project" value="UniProtKB-SubCell"/>
</dbReference>
<dbReference type="AlphaFoldDB" id="A0A380BS42"/>
<sequence length="921" mass="103833">MRRLLLAFSVLLIGLLFSQPVFAQKKLSGVVQDEKDKLKLENATVMLLTAQDSILVDFTRSDKDGKFTLNLPDTGSFLVISSYPKYGDFYSPIDAKNNYANFSIALSTKAQLLEEAIVIGRIPIVVKGDTTEYDAGSFKVEKNAKVEDLLKVLPGISVDASGKITAQGKTVEKVLVDGEEFFGNDPKLVTRNIRSDMVDKVQVYDKKSEEAERTGVDDGQKVKTINVKLKEDKKNGLFGKALAGGGTDDYYMGQLMLNKFKGSQKIAAYGLVGNNATTSLSWQDTEKYGENDNVSYSDDGSTFYSTNGGDDFSGEGVIGIPKAINSGIMFSDKTKNGKHKLNLSYKYGKIENEGNEETISQNNLPDQIQNTNALRQIAADKNRQKLNLKYDLQFDSLTLLTITGNASRDNIWGETRNNSQTLNGNLDTLNTSESLDINDRKVEAINARALFTRKFMKKGRSLSMALSINNNESNGDGYLFSDTKIYKDNVLANSIIFDQRKDNRQKSTTKGGNISYTEPLTKELNLTLNYGLQRNDNKSLLNSFNRSSADDPYNILDSMYSNDYAFDRLSNSYRVSLNLNNEKIWANLTNNLNNDRLHQQNNYTNSELTRSFLTYNPSLSMSYRFTKSSNLYFNYSGRNQLPSLNQIQPLRSNQDALNQYIGNENLKPAFSNSFNLNYNSSKMLAGSYMYIGTYINFTNNALIQNVETLDGGRNNFKWANLDDHTNQSISAWGGYSFKLSKKLNIDNGPRLYINGSKTFNSVNSKLNKIDNMSYSIGYNISKNTTKGFDFDINLSPSYQKMSSSLQPDQNNDGFIFNSNGGMSYYFPAKVKLYVNYTYTYQAPTEALKEKFDQFLVHPGVSKKFLKNESLMLDFTVNDLLNQNTGFSRSNSNTFFIQRRSDTIRRYYMLKVSWDFTKMFVN</sequence>
<comment type="subcellular location">
    <subcellularLocation>
        <location evidence="1">Cell outer membrane</location>
    </subcellularLocation>
</comment>
<feature type="signal peptide" evidence="4">
    <location>
        <begin position="1"/>
        <end position="23"/>
    </location>
</feature>
<protein>
    <recommendedName>
        <fullName evidence="5">Outer membrane protein beta-barrel domain-containing protein</fullName>
    </recommendedName>
</protein>
<name>A0A380BS42_SPHSI</name>
<organism evidence="6 7">
    <name type="scientific">Sphingobacterium spiritivorum</name>
    <name type="common">Flavobacterium spiritivorum</name>
    <dbReference type="NCBI Taxonomy" id="258"/>
    <lineage>
        <taxon>Bacteria</taxon>
        <taxon>Pseudomonadati</taxon>
        <taxon>Bacteroidota</taxon>
        <taxon>Sphingobacteriia</taxon>
        <taxon>Sphingobacteriales</taxon>
        <taxon>Sphingobacteriaceae</taxon>
        <taxon>Sphingobacterium</taxon>
    </lineage>
</organism>
<dbReference type="Gene3D" id="2.40.170.20">
    <property type="entry name" value="TonB-dependent receptor, beta-barrel domain"/>
    <property type="match status" value="1"/>
</dbReference>
<dbReference type="Proteomes" id="UP000254893">
    <property type="component" value="Unassembled WGS sequence"/>
</dbReference>
<evidence type="ECO:0000256" key="2">
    <source>
        <dbReference type="ARBA" id="ARBA00023136"/>
    </source>
</evidence>
<dbReference type="RefSeq" id="WP_115169759.1">
    <property type="nucleotide sequence ID" value="NZ_UGYW01000002.1"/>
</dbReference>
<accession>A0A380BS42</accession>
<dbReference type="EMBL" id="UGYW01000002">
    <property type="protein sequence ID" value="SUJ06225.1"/>
    <property type="molecule type" value="Genomic_DNA"/>
</dbReference>
<keyword evidence="3" id="KW-0998">Cell outer membrane</keyword>
<evidence type="ECO:0000256" key="3">
    <source>
        <dbReference type="ARBA" id="ARBA00023237"/>
    </source>
</evidence>
<keyword evidence="2" id="KW-0472">Membrane</keyword>
<evidence type="ECO:0000313" key="7">
    <source>
        <dbReference type="Proteomes" id="UP000254893"/>
    </source>
</evidence>
<evidence type="ECO:0000256" key="1">
    <source>
        <dbReference type="ARBA" id="ARBA00004442"/>
    </source>
</evidence>